<protein>
    <recommendedName>
        <fullName evidence="3">LmbE family protein</fullName>
    </recommendedName>
</protein>
<dbReference type="RefSeq" id="WP_008165897.1">
    <property type="nucleotide sequence ID" value="NZ_AGUF01000064.1"/>
</dbReference>
<keyword evidence="2" id="KW-1185">Reference proteome</keyword>
<dbReference type="PATRIC" id="fig|477184.5.peg.4079"/>
<reference evidence="1 2" key="1">
    <citation type="journal article" date="2012" name="J. Bacteriol.">
        <title>Genome sequence of the highly efficient arsenite-oxidizing bacterium Achromobacter arsenitoxydans SY8.</title>
        <authorList>
            <person name="Li X."/>
            <person name="Hu Y."/>
            <person name="Gong J."/>
            <person name="Lin Y."/>
            <person name="Johnstone L."/>
            <person name="Rensing C."/>
            <person name="Wang G."/>
        </authorList>
    </citation>
    <scope>NUCLEOTIDE SEQUENCE [LARGE SCALE GENOMIC DNA]</scope>
    <source>
        <strain evidence="1 2">SY8</strain>
    </source>
</reference>
<dbReference type="STRING" id="477184.KYC_20744"/>
<evidence type="ECO:0000313" key="2">
    <source>
        <dbReference type="Proteomes" id="UP000003113"/>
    </source>
</evidence>
<dbReference type="Gene3D" id="3.40.50.10320">
    <property type="entry name" value="LmbE-like"/>
    <property type="match status" value="1"/>
</dbReference>
<dbReference type="Proteomes" id="UP000003113">
    <property type="component" value="Unassembled WGS sequence"/>
</dbReference>
<sequence length="230" mass="24363">MLEDGRLVAVSSYFNDAVVSCAGLLAARAGSAVLTVFSGMPLGAASLADTDRRSGFKDAREALLARHAQSDRALSLLGVQGAQMDLLDEQYLENGEGGRLTGALAVALTALRPRVILIPLGLFRPGHIRVCDAGLTIRALFPHVVWFAYEEASDGTPPGAVQERLALLLDRRITATPAGLAPEGDAGGARQRAIAARASLADQNVSASATAPGRHPERYWRLSWKRDKIA</sequence>
<gene>
    <name evidence="1" type="ORF">KYC_20744</name>
</gene>
<proteinExistence type="predicted"/>
<organism evidence="1 2">
    <name type="scientific">Achromobacter arsenitoxydans SY8</name>
    <dbReference type="NCBI Taxonomy" id="477184"/>
    <lineage>
        <taxon>Bacteria</taxon>
        <taxon>Pseudomonadati</taxon>
        <taxon>Pseudomonadota</taxon>
        <taxon>Betaproteobacteria</taxon>
        <taxon>Burkholderiales</taxon>
        <taxon>Alcaligenaceae</taxon>
        <taxon>Achromobacter</taxon>
    </lineage>
</organism>
<dbReference type="InterPro" id="IPR024078">
    <property type="entry name" value="LmbE-like_dom_sf"/>
</dbReference>
<name>H0FBJ2_9BURK</name>
<dbReference type="SUPFAM" id="SSF102588">
    <property type="entry name" value="LmbE-like"/>
    <property type="match status" value="1"/>
</dbReference>
<comment type="caution">
    <text evidence="1">The sequence shown here is derived from an EMBL/GenBank/DDBJ whole genome shotgun (WGS) entry which is preliminary data.</text>
</comment>
<dbReference type="EMBL" id="AGUF01000064">
    <property type="protein sequence ID" value="EHK64457.1"/>
    <property type="molecule type" value="Genomic_DNA"/>
</dbReference>
<dbReference type="eggNOG" id="COG2120">
    <property type="taxonomic scope" value="Bacteria"/>
</dbReference>
<evidence type="ECO:0000313" key="1">
    <source>
        <dbReference type="EMBL" id="EHK64457.1"/>
    </source>
</evidence>
<dbReference type="OrthoDB" id="116799at2"/>
<accession>H0FBJ2</accession>
<evidence type="ECO:0008006" key="3">
    <source>
        <dbReference type="Google" id="ProtNLM"/>
    </source>
</evidence>
<dbReference type="AlphaFoldDB" id="H0FBJ2"/>